<accession>A0A1N7NG86</accession>
<dbReference type="PANTHER" id="PTHR36966">
    <property type="entry name" value="REP-ASSOCIATED TYROSINE TRANSPOSASE"/>
    <property type="match status" value="1"/>
</dbReference>
<feature type="domain" description="Transposase IS200-like" evidence="1">
    <location>
        <begin position="9"/>
        <end position="139"/>
    </location>
</feature>
<dbReference type="NCBIfam" id="NF047646">
    <property type="entry name" value="REP_Tyr_transpos"/>
    <property type="match status" value="1"/>
</dbReference>
<keyword evidence="3" id="KW-1185">Reference proteome</keyword>
<dbReference type="GO" id="GO:0006313">
    <property type="term" value="P:DNA transposition"/>
    <property type="evidence" value="ECO:0007669"/>
    <property type="project" value="InterPro"/>
</dbReference>
<dbReference type="Gene3D" id="3.30.70.1290">
    <property type="entry name" value="Transposase IS200-like"/>
    <property type="match status" value="1"/>
</dbReference>
<dbReference type="SUPFAM" id="SSF143422">
    <property type="entry name" value="Transposase IS200-like"/>
    <property type="match status" value="1"/>
</dbReference>
<dbReference type="PANTHER" id="PTHR36966:SF1">
    <property type="entry name" value="REP-ASSOCIATED TYROSINE TRANSPOSASE"/>
    <property type="match status" value="1"/>
</dbReference>
<dbReference type="InterPro" id="IPR002686">
    <property type="entry name" value="Transposase_17"/>
</dbReference>
<protein>
    <submittedName>
        <fullName evidence="2">Putative transposase</fullName>
    </submittedName>
</protein>
<dbReference type="EMBL" id="FTOQ01000008">
    <property type="protein sequence ID" value="SIS97374.1"/>
    <property type="molecule type" value="Genomic_DNA"/>
</dbReference>
<gene>
    <name evidence="2" type="ORF">SAMN05421759_10870</name>
</gene>
<dbReference type="GO" id="GO:0004803">
    <property type="term" value="F:transposase activity"/>
    <property type="evidence" value="ECO:0007669"/>
    <property type="project" value="InterPro"/>
</dbReference>
<evidence type="ECO:0000313" key="2">
    <source>
        <dbReference type="EMBL" id="SIS97374.1"/>
    </source>
</evidence>
<dbReference type="RefSeq" id="WP_076448594.1">
    <property type="nucleotide sequence ID" value="NZ_FTOQ01000008.1"/>
</dbReference>
<dbReference type="Proteomes" id="UP000186684">
    <property type="component" value="Unassembled WGS sequence"/>
</dbReference>
<dbReference type="AlphaFoldDB" id="A0A1N7NG86"/>
<dbReference type="InterPro" id="IPR052715">
    <property type="entry name" value="RAYT_transposase"/>
</dbReference>
<evidence type="ECO:0000313" key="3">
    <source>
        <dbReference type="Proteomes" id="UP000186684"/>
    </source>
</evidence>
<dbReference type="InterPro" id="IPR036515">
    <property type="entry name" value="Transposase_17_sf"/>
</dbReference>
<dbReference type="STRING" id="633194.SAMN05421759_10870"/>
<evidence type="ECO:0000259" key="1">
    <source>
        <dbReference type="SMART" id="SM01321"/>
    </source>
</evidence>
<proteinExistence type="predicted"/>
<dbReference type="SMART" id="SM01321">
    <property type="entry name" value="Y1_Tnp"/>
    <property type="match status" value="1"/>
</dbReference>
<dbReference type="GO" id="GO:0043565">
    <property type="term" value="F:sequence-specific DNA binding"/>
    <property type="evidence" value="ECO:0007669"/>
    <property type="project" value="TreeGrafter"/>
</dbReference>
<name>A0A1N7NG86_9RHOB</name>
<dbReference type="OrthoDB" id="9794403at2"/>
<reference evidence="3" key="1">
    <citation type="submission" date="2017-01" db="EMBL/GenBank/DDBJ databases">
        <authorList>
            <person name="Varghese N."/>
            <person name="Submissions S."/>
        </authorList>
    </citation>
    <scope>NUCLEOTIDE SEQUENCE [LARGE SCALE GENOMIC DNA]</scope>
    <source>
        <strain evidence="3">DSM 29430</strain>
    </source>
</reference>
<sequence>MAFVHPFVTGVTLYFAVALARPGTSLLVDEIDLLRAAVRDVLRKRPFHIDAFVVLPDGLHAVWTLPEGDPNYSERWGSVKVHFSRHLRRAGRAPDPPPGRLSAKAARRGEVGIWAQGFTRRVIQDAEDYRAAVAACHEAPVFHKLARRAEDWPYSSLHRDRRLAGHLGGAAAAARPLPPAQPAQASLFAQA</sequence>
<organism evidence="2 3">
    <name type="scientific">Roseivivax lentus</name>
    <dbReference type="NCBI Taxonomy" id="633194"/>
    <lineage>
        <taxon>Bacteria</taxon>
        <taxon>Pseudomonadati</taxon>
        <taxon>Pseudomonadota</taxon>
        <taxon>Alphaproteobacteria</taxon>
        <taxon>Rhodobacterales</taxon>
        <taxon>Roseobacteraceae</taxon>
        <taxon>Roseivivax</taxon>
    </lineage>
</organism>